<dbReference type="PROSITE" id="PS51257">
    <property type="entry name" value="PROKAR_LIPOPROTEIN"/>
    <property type="match status" value="1"/>
</dbReference>
<dbReference type="GO" id="GO:0006508">
    <property type="term" value="P:proteolysis"/>
    <property type="evidence" value="ECO:0007669"/>
    <property type="project" value="UniProtKB-KW"/>
</dbReference>
<keyword evidence="1" id="KW-0645">Protease</keyword>
<dbReference type="InterPro" id="IPR001940">
    <property type="entry name" value="Peptidase_S1C"/>
</dbReference>
<keyword evidence="2" id="KW-0378">Hydrolase</keyword>
<dbReference type="SUPFAM" id="SSF50494">
    <property type="entry name" value="Trypsin-like serine proteases"/>
    <property type="match status" value="1"/>
</dbReference>
<dbReference type="PANTHER" id="PTHR43343">
    <property type="entry name" value="PEPTIDASE S12"/>
    <property type="match status" value="1"/>
</dbReference>
<dbReference type="InterPro" id="IPR036034">
    <property type="entry name" value="PDZ_sf"/>
</dbReference>
<organism evidence="5 7">
    <name type="scientific">Borrelia miyamotoi</name>
    <dbReference type="NCBI Taxonomy" id="47466"/>
    <lineage>
        <taxon>Bacteria</taxon>
        <taxon>Pseudomonadati</taxon>
        <taxon>Spirochaetota</taxon>
        <taxon>Spirochaetia</taxon>
        <taxon>Spirochaetales</taxon>
        <taxon>Borreliaceae</taxon>
        <taxon>Borrelia</taxon>
    </lineage>
</organism>
<evidence type="ECO:0000256" key="1">
    <source>
        <dbReference type="ARBA" id="ARBA00022670"/>
    </source>
</evidence>
<dbReference type="GeneID" id="75118503"/>
<dbReference type="Proteomes" id="UP000230633">
    <property type="component" value="Chromosome"/>
</dbReference>
<proteinExistence type="predicted"/>
<dbReference type="SMART" id="SM00228">
    <property type="entry name" value="PDZ"/>
    <property type="match status" value="1"/>
</dbReference>
<evidence type="ECO:0000313" key="7">
    <source>
        <dbReference type="Proteomes" id="UP000291995"/>
    </source>
</evidence>
<dbReference type="InterPro" id="IPR051201">
    <property type="entry name" value="Chloro_Bact_Ser_Proteases"/>
</dbReference>
<dbReference type="InterPro" id="IPR009003">
    <property type="entry name" value="Peptidase_S1_PA"/>
</dbReference>
<dbReference type="Pfam" id="PF13180">
    <property type="entry name" value="PDZ_2"/>
    <property type="match status" value="1"/>
</dbReference>
<keyword evidence="6" id="KW-1185">Reference proteome</keyword>
<accession>A0AAP8YW19</accession>
<dbReference type="Gene3D" id="2.30.42.10">
    <property type="match status" value="1"/>
</dbReference>
<evidence type="ECO:0000313" key="6">
    <source>
        <dbReference type="Proteomes" id="UP000230633"/>
    </source>
</evidence>
<gene>
    <name evidence="4" type="ORF">CNO13_00275</name>
    <name evidence="5" type="ORF">EZU67_00280</name>
</gene>
<evidence type="ECO:0000256" key="2">
    <source>
        <dbReference type="ARBA" id="ARBA00022801"/>
    </source>
</evidence>
<protein>
    <submittedName>
        <fullName evidence="5">Trypsin-like peptidase domain-containing protein</fullName>
    </submittedName>
</protein>
<dbReference type="GO" id="GO:0004252">
    <property type="term" value="F:serine-type endopeptidase activity"/>
    <property type="evidence" value="ECO:0007669"/>
    <property type="project" value="InterPro"/>
</dbReference>
<dbReference type="PANTHER" id="PTHR43343:SF3">
    <property type="entry name" value="PROTEASE DO-LIKE 8, CHLOROPLASTIC"/>
    <property type="match status" value="1"/>
</dbReference>
<dbReference type="EMBL" id="CP024333">
    <property type="protein sequence ID" value="ATQ15662.2"/>
    <property type="molecule type" value="Genomic_DNA"/>
</dbReference>
<name>A0AAP8YW19_9SPIR</name>
<dbReference type="InterPro" id="IPR001478">
    <property type="entry name" value="PDZ"/>
</dbReference>
<dbReference type="PRINTS" id="PR00834">
    <property type="entry name" value="PROTEASES2C"/>
</dbReference>
<dbReference type="Pfam" id="PF13365">
    <property type="entry name" value="Trypsin_2"/>
    <property type="match status" value="1"/>
</dbReference>
<dbReference type="PROSITE" id="PS50106">
    <property type="entry name" value="PDZ"/>
    <property type="match status" value="1"/>
</dbReference>
<evidence type="ECO:0000259" key="3">
    <source>
        <dbReference type="PROSITE" id="PS50106"/>
    </source>
</evidence>
<dbReference type="Proteomes" id="UP000291995">
    <property type="component" value="Chromosome"/>
</dbReference>
<reference evidence="7" key="1">
    <citation type="submission" date="2019-03" db="EMBL/GenBank/DDBJ databases">
        <title>Whole genome sequencing of Borrelia miyamotoi strains isolated at the Russian territory.</title>
        <authorList>
            <person name="Kuleshov K.V."/>
            <person name="Platonov A.E."/>
            <person name="Goptar I.A."/>
            <person name="Shipulin G.A."/>
            <person name="Markelov M.L."/>
            <person name="Koetsveld J."/>
            <person name="Kolyasnikova N.M."/>
            <person name="Sarksyan D.S."/>
            <person name="Toporkova M.G."/>
            <person name="Hovius J.W."/>
        </authorList>
    </citation>
    <scope>NUCLEOTIDE SEQUENCE [LARGE SCALE GENOMIC DNA]</scope>
    <source>
        <strain evidence="6">Yekat-1</strain>
        <strain evidence="7">Yekat-76</strain>
    </source>
</reference>
<dbReference type="RefSeq" id="WP_232515434.1">
    <property type="nucleotide sequence ID" value="NZ_AP024371.1"/>
</dbReference>
<dbReference type="EMBL" id="CP036557">
    <property type="protein sequence ID" value="QBK61643.2"/>
    <property type="molecule type" value="Genomic_DNA"/>
</dbReference>
<sequence>MHKKIFIIFILIFSCKTIKDIDDKSIYYIPSEGIKKHIKDNNFEIALSSYYNMKNSGFEMDQGILELRDKALSGIQEEYLKFYKEKDYEKAISKLETLNLFGFLLHESREQLILKHLESLKSKEQMLSDFFAKYYLLDDNAFNSIKNFIFNKKSPSKNVLLDTSVLTVLVDMGTKVLDGYRIPNIALGSAFVVDNMKGYALTNYHVISSQVDEDYNGISNLYVRYPRGKGEKLPAKVISYSKEMDLALIKVPFKLEHQFNLNYSSNINIGDRIYAMGSPMGLEKSVTSGIISGKNRNLLSVGDSYQIDAAISPGNSGGPVVNENGEFIGLSFAGILHAQGLNFVIPSKWVLKVLPFMYGGGILKNKWLGFTFSESLRNLEISYVFPNSPADIGGLKIGDSILSVNSLKFETLSDLQYYILQKKSMVKIKYRRNNKEYEGYFYPQDRPGDIVESIVKNDSFKNLLGAFLGLNLSLISGREYRVSKVFTNGLGNELNFRPNDEIFVYNFKYVKDERIFILLLYVKRLFAGYLGSPLQLIIPFDSIVFV</sequence>
<feature type="domain" description="PDZ" evidence="3">
    <location>
        <begin position="364"/>
        <end position="434"/>
    </location>
</feature>
<reference evidence="5" key="2">
    <citation type="submission" date="2022-12" db="EMBL/GenBank/DDBJ databases">
        <title>Whole genome sequencing of Borrelia miyamotoi strains isolated at the Russian territory.</title>
        <authorList>
            <person name="Kuleshov K.V."/>
            <person name="Platonov A.E."/>
            <person name="Goptar I.A."/>
            <person name="Shipulin G.A."/>
            <person name="Markelov M.L."/>
            <person name="Koetsveld J."/>
            <person name="Kolyasnikova N.M."/>
            <person name="Sarksyan D.S."/>
            <person name="Toporkova M.G."/>
            <person name="Hovius J.W."/>
        </authorList>
    </citation>
    <scope>NUCLEOTIDE SEQUENCE</scope>
    <source>
        <strain evidence="4">Yekat-1</strain>
        <strain evidence="5">Yekat-76</strain>
    </source>
</reference>
<dbReference type="Gene3D" id="2.40.10.120">
    <property type="match status" value="1"/>
</dbReference>
<evidence type="ECO:0000313" key="5">
    <source>
        <dbReference type="EMBL" id="QBK61643.2"/>
    </source>
</evidence>
<dbReference type="SUPFAM" id="SSF50156">
    <property type="entry name" value="PDZ domain-like"/>
    <property type="match status" value="1"/>
</dbReference>
<evidence type="ECO:0000313" key="4">
    <source>
        <dbReference type="EMBL" id="ATQ15662.2"/>
    </source>
</evidence>
<dbReference type="AlphaFoldDB" id="A0AAP8YW19"/>